<proteinExistence type="inferred from homology"/>
<evidence type="ECO:0000256" key="5">
    <source>
        <dbReference type="ARBA" id="ARBA00022989"/>
    </source>
</evidence>
<evidence type="ECO:0000256" key="4">
    <source>
        <dbReference type="ARBA" id="ARBA00022692"/>
    </source>
</evidence>
<dbReference type="PANTHER" id="PTHR13285:SF18">
    <property type="entry name" value="PROTEIN-CYSTEINE N-PALMITOYLTRANSFERASE RASP"/>
    <property type="match status" value="1"/>
</dbReference>
<dbReference type="Proteomes" id="UP001193389">
    <property type="component" value="Chromosome"/>
</dbReference>
<feature type="transmembrane region" description="Helical" evidence="8">
    <location>
        <begin position="6"/>
        <end position="22"/>
    </location>
</feature>
<dbReference type="GO" id="GO:0042121">
    <property type="term" value="P:alginic acid biosynthetic process"/>
    <property type="evidence" value="ECO:0007669"/>
    <property type="project" value="InterPro"/>
</dbReference>
<dbReference type="InterPro" id="IPR024194">
    <property type="entry name" value="Ac/AlaTfrase_AlgI/DltB"/>
</dbReference>
<feature type="transmembrane region" description="Helical" evidence="8">
    <location>
        <begin position="120"/>
        <end position="140"/>
    </location>
</feature>
<dbReference type="EMBL" id="AP018694">
    <property type="protein sequence ID" value="BBE16574.1"/>
    <property type="molecule type" value="Genomic_DNA"/>
</dbReference>
<dbReference type="RefSeq" id="WP_318349637.1">
    <property type="nucleotide sequence ID" value="NZ_AP018694.1"/>
</dbReference>
<feature type="transmembrane region" description="Helical" evidence="8">
    <location>
        <begin position="152"/>
        <end position="171"/>
    </location>
</feature>
<reference evidence="9" key="1">
    <citation type="journal article" date="2020" name="Int. J. Syst. Evol. Microbiol.">
        <title>Aquipluma nitroreducens gen. nov. sp. nov., a novel facultatively anaerobic bacterium isolated from a freshwater lake.</title>
        <authorList>
            <person name="Watanabe M."/>
            <person name="Kojima H."/>
            <person name="Fukui M."/>
        </authorList>
    </citation>
    <scope>NUCLEOTIDE SEQUENCE</scope>
    <source>
        <strain evidence="9">MeG22</strain>
    </source>
</reference>
<keyword evidence="7" id="KW-0012">Acyltransferase</keyword>
<keyword evidence="5 8" id="KW-1133">Transmembrane helix</keyword>
<dbReference type="KEGG" id="anf:AQPE_0714"/>
<feature type="transmembrane region" description="Helical" evidence="8">
    <location>
        <begin position="80"/>
        <end position="100"/>
    </location>
</feature>
<feature type="transmembrane region" description="Helical" evidence="8">
    <location>
        <begin position="51"/>
        <end position="68"/>
    </location>
</feature>
<dbReference type="GO" id="GO:0005886">
    <property type="term" value="C:plasma membrane"/>
    <property type="evidence" value="ECO:0007669"/>
    <property type="project" value="UniProtKB-SubCell"/>
</dbReference>
<evidence type="ECO:0000313" key="9">
    <source>
        <dbReference type="EMBL" id="BBE16574.1"/>
    </source>
</evidence>
<comment type="subcellular location">
    <subcellularLocation>
        <location evidence="1">Cell membrane</location>
        <topology evidence="1">Multi-pass membrane protein</topology>
    </subcellularLocation>
</comment>
<evidence type="ECO:0000256" key="8">
    <source>
        <dbReference type="SAM" id="Phobius"/>
    </source>
</evidence>
<keyword evidence="4 8" id="KW-0812">Transmembrane</keyword>
<dbReference type="GO" id="GO:0016746">
    <property type="term" value="F:acyltransferase activity"/>
    <property type="evidence" value="ECO:0007669"/>
    <property type="project" value="UniProtKB-KW"/>
</dbReference>
<dbReference type="PIRSF" id="PIRSF016636">
    <property type="entry name" value="AlgI_DltB"/>
    <property type="match status" value="1"/>
</dbReference>
<accession>A0A5K7S5E6</accession>
<keyword evidence="10" id="KW-1185">Reference proteome</keyword>
<keyword evidence="7" id="KW-0808">Transferase</keyword>
<dbReference type="InterPro" id="IPR051085">
    <property type="entry name" value="MB_O-acyltransferase"/>
</dbReference>
<feature type="transmembrane region" description="Helical" evidence="8">
    <location>
        <begin position="311"/>
        <end position="337"/>
    </location>
</feature>
<feature type="transmembrane region" description="Helical" evidence="8">
    <location>
        <begin position="225"/>
        <end position="245"/>
    </location>
</feature>
<keyword evidence="3 7" id="KW-1003">Cell membrane</keyword>
<dbReference type="Pfam" id="PF03062">
    <property type="entry name" value="MBOAT"/>
    <property type="match status" value="1"/>
</dbReference>
<dbReference type="AlphaFoldDB" id="A0A5K7S5E6"/>
<evidence type="ECO:0000313" key="10">
    <source>
        <dbReference type="Proteomes" id="UP001193389"/>
    </source>
</evidence>
<evidence type="ECO:0000256" key="6">
    <source>
        <dbReference type="ARBA" id="ARBA00023136"/>
    </source>
</evidence>
<feature type="transmembrane region" description="Helical" evidence="8">
    <location>
        <begin position="416"/>
        <end position="434"/>
    </location>
</feature>
<evidence type="ECO:0000256" key="3">
    <source>
        <dbReference type="ARBA" id="ARBA00022475"/>
    </source>
</evidence>
<comment type="similarity">
    <text evidence="2 7">Belongs to the membrane-bound acyltransferase family.</text>
</comment>
<gene>
    <name evidence="9" type="ORF">AQPE_0714</name>
</gene>
<organism evidence="9 10">
    <name type="scientific">Aquipluma nitroreducens</name>
    <dbReference type="NCBI Taxonomy" id="2010828"/>
    <lineage>
        <taxon>Bacteria</taxon>
        <taxon>Pseudomonadati</taxon>
        <taxon>Bacteroidota</taxon>
        <taxon>Bacteroidia</taxon>
        <taxon>Marinilabiliales</taxon>
        <taxon>Prolixibacteraceae</taxon>
        <taxon>Aquipluma</taxon>
    </lineage>
</organism>
<feature type="transmembrane region" description="Helical" evidence="8">
    <location>
        <begin position="454"/>
        <end position="477"/>
    </location>
</feature>
<protein>
    <submittedName>
        <fullName evidence="9">Poly(Beta-D-mannuronate) O-acetylase</fullName>
    </submittedName>
</protein>
<keyword evidence="6 7" id="KW-0472">Membrane</keyword>
<sequence>MLFNSITYFFFIIIVFALYWSVLLKNFKWQNLFLFIASYCFYGWWDVRFLALIFISSSVDFFLGRAIFNEPVRKKKQHLLGLCIFINLGMLVFFKYYNFFTVSFSSMIEQLGFHSNPHTLQIILPVGISFYTFQSLSYSIDIYRNKIKPTNNFISFMTFVSFFPQLVAGPIERASELLPQFLKARTFDKEKVKSGFRFILWGLFKKMVIADRLAYFVDHVYNSSANYSGIALIAVAFMFGFQIYCDFSGYSDIAIGSARLLGFDLMQNFRSPYFSKSLQEFWQRWHISLSTWFRDYVYIPLGGNKVSKKHWIINILITFTLSGLWHGAAATFVLWGFLHGSFLIVESFIKPDRPSKLRNWVGFLMTFSFVNFALIIFRSKSLDQSYEIFSRITDMNWIFIDQLKHAWQTSNLFKEFAISIIIGFPIFLLTEILIRKNDFNELIVNLSTTKRWSLYLFFTALILIFGVLNLAPQFIYFQF</sequence>
<feature type="transmembrane region" description="Helical" evidence="8">
    <location>
        <begin position="357"/>
        <end position="377"/>
    </location>
</feature>
<evidence type="ECO:0000256" key="2">
    <source>
        <dbReference type="ARBA" id="ARBA00010323"/>
    </source>
</evidence>
<dbReference type="InterPro" id="IPR004299">
    <property type="entry name" value="MBOAT_fam"/>
</dbReference>
<dbReference type="InterPro" id="IPR028362">
    <property type="entry name" value="AlgI"/>
</dbReference>
<dbReference type="PANTHER" id="PTHR13285">
    <property type="entry name" value="ACYLTRANSFERASE"/>
    <property type="match status" value="1"/>
</dbReference>
<dbReference type="PIRSF" id="PIRSF500217">
    <property type="entry name" value="AlgI"/>
    <property type="match status" value="1"/>
</dbReference>
<evidence type="ECO:0000256" key="1">
    <source>
        <dbReference type="ARBA" id="ARBA00004651"/>
    </source>
</evidence>
<name>A0A5K7S5E6_9BACT</name>
<evidence type="ECO:0000256" key="7">
    <source>
        <dbReference type="PIRNR" id="PIRNR016636"/>
    </source>
</evidence>